<organism evidence="1 2">
    <name type="scientific">Xylaria multiplex</name>
    <dbReference type="NCBI Taxonomy" id="323545"/>
    <lineage>
        <taxon>Eukaryota</taxon>
        <taxon>Fungi</taxon>
        <taxon>Dikarya</taxon>
        <taxon>Ascomycota</taxon>
        <taxon>Pezizomycotina</taxon>
        <taxon>Sordariomycetes</taxon>
        <taxon>Xylariomycetidae</taxon>
        <taxon>Xylariales</taxon>
        <taxon>Xylariaceae</taxon>
        <taxon>Xylaria</taxon>
    </lineage>
</organism>
<proteinExistence type="predicted"/>
<gene>
    <name evidence="1" type="ORF">GQX73_g10709</name>
</gene>
<evidence type="ECO:0000313" key="2">
    <source>
        <dbReference type="Proteomes" id="UP000481858"/>
    </source>
</evidence>
<dbReference type="InParanoid" id="A0A7C8MZK5"/>
<dbReference type="EMBL" id="WUBL01000263">
    <property type="protein sequence ID" value="KAF2962857.1"/>
    <property type="molecule type" value="Genomic_DNA"/>
</dbReference>
<name>A0A7C8MZK5_9PEZI</name>
<accession>A0A7C8MZK5</accession>
<reference evidence="1 2" key="1">
    <citation type="submission" date="2019-12" db="EMBL/GenBank/DDBJ databases">
        <title>Draft genome sequence of the ascomycete Xylaria multiplex DSM 110363.</title>
        <authorList>
            <person name="Buettner E."/>
            <person name="Kellner H."/>
        </authorList>
    </citation>
    <scope>NUCLEOTIDE SEQUENCE [LARGE SCALE GENOMIC DNA]</scope>
    <source>
        <strain evidence="1 2">DSM 110363</strain>
    </source>
</reference>
<comment type="caution">
    <text evidence="1">The sequence shown here is derived from an EMBL/GenBank/DDBJ whole genome shotgun (WGS) entry which is preliminary data.</text>
</comment>
<dbReference type="Proteomes" id="UP000481858">
    <property type="component" value="Unassembled WGS sequence"/>
</dbReference>
<evidence type="ECO:0000313" key="1">
    <source>
        <dbReference type="EMBL" id="KAF2962857.1"/>
    </source>
</evidence>
<protein>
    <submittedName>
        <fullName evidence="1">Uncharacterized protein</fullName>
    </submittedName>
</protein>
<dbReference type="AlphaFoldDB" id="A0A7C8MZK5"/>
<sequence>MQTHLWQSYSNGKYGEIEDVDTRGDPAFNQRVLMFLKGERVTNPVSNGYRGYVAPTGPGINANLYNRRPTDRTTVYIFTPCKPGVMVVGIDSTVLVRPYVPVNVSNPIEEAELGTNNRGAVLFQYDPNSDGKGKKAWRLFQEKEFDYREVP</sequence>
<dbReference type="OrthoDB" id="3886018at2759"/>
<keyword evidence="2" id="KW-1185">Reference proteome</keyword>